<dbReference type="SUPFAM" id="SSF52833">
    <property type="entry name" value="Thioredoxin-like"/>
    <property type="match status" value="1"/>
</dbReference>
<dbReference type="CDD" id="cd02956">
    <property type="entry name" value="ybbN"/>
    <property type="match status" value="1"/>
</dbReference>
<dbReference type="InterPro" id="IPR036249">
    <property type="entry name" value="Thioredoxin-like_sf"/>
</dbReference>
<dbReference type="Gene3D" id="1.25.40.10">
    <property type="entry name" value="Tetratricopeptide repeat domain"/>
    <property type="match status" value="2"/>
</dbReference>
<reference evidence="7 8" key="1">
    <citation type="submission" date="2020-08" db="EMBL/GenBank/DDBJ databases">
        <title>Bridging the membrane lipid divide: bacteria of the FCB group superphylum have the potential to synthesize archaeal ether lipids.</title>
        <authorList>
            <person name="Villanueva L."/>
            <person name="Von Meijenfeldt F.A.B."/>
            <person name="Westbye A.B."/>
            <person name="Yadav S."/>
            <person name="Hopmans E.C."/>
            <person name="Dutilh B.E."/>
            <person name="Sinninghe Damste J.S."/>
        </authorList>
    </citation>
    <scope>NUCLEOTIDE SEQUENCE [LARGE SCALE GENOMIC DNA]</scope>
    <source>
        <strain evidence="7">NIOZ-UU100</strain>
    </source>
</reference>
<comment type="caution">
    <text evidence="7">The sequence shown here is derived from an EMBL/GenBank/DDBJ whole genome shotgun (WGS) entry which is preliminary data.</text>
</comment>
<dbReference type="Pfam" id="PF14561">
    <property type="entry name" value="TPR_20"/>
    <property type="match status" value="1"/>
</dbReference>
<dbReference type="GO" id="GO:0005737">
    <property type="term" value="C:cytoplasm"/>
    <property type="evidence" value="ECO:0007669"/>
    <property type="project" value="TreeGrafter"/>
</dbReference>
<keyword evidence="4" id="KW-1015">Disulfide bond</keyword>
<dbReference type="SUPFAM" id="SSF48452">
    <property type="entry name" value="TPR-like"/>
    <property type="match status" value="1"/>
</dbReference>
<protein>
    <submittedName>
        <fullName evidence="7">Tetratricopeptide repeat protein</fullName>
    </submittedName>
</protein>
<evidence type="ECO:0000256" key="2">
    <source>
        <dbReference type="ARBA" id="ARBA00022448"/>
    </source>
</evidence>
<dbReference type="Pfam" id="PF00085">
    <property type="entry name" value="Thioredoxin"/>
    <property type="match status" value="1"/>
</dbReference>
<dbReference type="Proteomes" id="UP000654401">
    <property type="component" value="Unassembled WGS sequence"/>
</dbReference>
<dbReference type="PRINTS" id="PR00421">
    <property type="entry name" value="THIOREDOXIN"/>
</dbReference>
<evidence type="ECO:0000313" key="8">
    <source>
        <dbReference type="Proteomes" id="UP000654401"/>
    </source>
</evidence>
<evidence type="ECO:0000256" key="5">
    <source>
        <dbReference type="ARBA" id="ARBA00023284"/>
    </source>
</evidence>
<evidence type="ECO:0000256" key="1">
    <source>
        <dbReference type="ARBA" id="ARBA00008987"/>
    </source>
</evidence>
<keyword evidence="5" id="KW-0676">Redox-active center</keyword>
<dbReference type="Pfam" id="PF14559">
    <property type="entry name" value="TPR_19"/>
    <property type="match status" value="1"/>
</dbReference>
<dbReference type="InterPro" id="IPR011990">
    <property type="entry name" value="TPR-like_helical_dom_sf"/>
</dbReference>
<evidence type="ECO:0000256" key="4">
    <source>
        <dbReference type="ARBA" id="ARBA00023157"/>
    </source>
</evidence>
<evidence type="ECO:0000313" key="7">
    <source>
        <dbReference type="EMBL" id="MBC8519001.1"/>
    </source>
</evidence>
<dbReference type="GO" id="GO:0015035">
    <property type="term" value="F:protein-disulfide reductase activity"/>
    <property type="evidence" value="ECO:0007669"/>
    <property type="project" value="UniProtKB-ARBA"/>
</dbReference>
<dbReference type="InterPro" id="IPR013766">
    <property type="entry name" value="Thioredoxin_domain"/>
</dbReference>
<dbReference type="FunFam" id="3.40.30.10:FF:000001">
    <property type="entry name" value="Thioredoxin"/>
    <property type="match status" value="1"/>
</dbReference>
<organism evidence="7 8">
    <name type="scientific">Candidatus Thiopontia autotrophica</name>
    <dbReference type="NCBI Taxonomy" id="2841688"/>
    <lineage>
        <taxon>Bacteria</taxon>
        <taxon>Pseudomonadati</taxon>
        <taxon>Pseudomonadota</taxon>
        <taxon>Gammaproteobacteria</taxon>
        <taxon>Candidatus Thiopontia</taxon>
    </lineage>
</organism>
<comment type="similarity">
    <text evidence="1">Belongs to the thioredoxin family.</text>
</comment>
<keyword evidence="3" id="KW-0249">Electron transport</keyword>
<keyword evidence="2" id="KW-0813">Transport</keyword>
<gene>
    <name evidence="7" type="ORF">H8D24_01145</name>
</gene>
<dbReference type="PROSITE" id="PS51352">
    <property type="entry name" value="THIOREDOXIN_2"/>
    <property type="match status" value="1"/>
</dbReference>
<name>A0A8J6TPS4_9GAMM</name>
<dbReference type="GO" id="GO:0006950">
    <property type="term" value="P:response to stress"/>
    <property type="evidence" value="ECO:0007669"/>
    <property type="project" value="UniProtKB-ARBA"/>
</dbReference>
<evidence type="ECO:0000256" key="3">
    <source>
        <dbReference type="ARBA" id="ARBA00022982"/>
    </source>
</evidence>
<proteinExistence type="inferred from homology"/>
<dbReference type="AlphaFoldDB" id="A0A8J6TPS4"/>
<sequence length="290" mass="31986">MSTDNQPSTYIVDVNESNFEDEVVKKSFTVPVMVDFWAPWCNPCKTLMPIVTKLAEEFGGKFILAKVNVDDNQPLAGKYNARSVPTVKIFRNGEVVDEFMGAQPEGNVRKVLGNHIESESDKLRAKAGELVKQGNVDEAVTLLQQANQEDPDNPGVRMDLIGALFAKGDYESVEQAVAALPVNEREAPEIKELENRLLFVKAAADAPLADELMTLIEKDPNDSASRYRLAARMVVDGETESALGELLNLMMRDREYGDDGARKGMLAILESIQDPAVAGTWRRKMASVIL</sequence>
<evidence type="ECO:0000259" key="6">
    <source>
        <dbReference type="PROSITE" id="PS51352"/>
    </source>
</evidence>
<dbReference type="EMBL" id="JACNFK010000014">
    <property type="protein sequence ID" value="MBC8519001.1"/>
    <property type="molecule type" value="Genomic_DNA"/>
</dbReference>
<accession>A0A8J6TPS4</accession>
<dbReference type="PANTHER" id="PTHR45663:SF11">
    <property type="entry name" value="GEO12009P1"/>
    <property type="match status" value="1"/>
</dbReference>
<dbReference type="PANTHER" id="PTHR45663">
    <property type="entry name" value="GEO12009P1"/>
    <property type="match status" value="1"/>
</dbReference>
<dbReference type="Gene3D" id="3.40.30.10">
    <property type="entry name" value="Glutaredoxin"/>
    <property type="match status" value="1"/>
</dbReference>
<feature type="domain" description="Thioredoxin" evidence="6">
    <location>
        <begin position="1"/>
        <end position="117"/>
    </location>
</feature>